<dbReference type="PANTHER" id="PTHR21485:SF6">
    <property type="entry name" value="N-ACYLNEURAMINATE CYTIDYLYLTRANSFERASE-RELATED"/>
    <property type="match status" value="1"/>
</dbReference>
<dbReference type="EMBL" id="RQFD01000015">
    <property type="protein sequence ID" value="TGK48593.1"/>
    <property type="molecule type" value="Genomic_DNA"/>
</dbReference>
<gene>
    <name evidence="1" type="ORF">EHQ10_12865</name>
    <name evidence="2" type="ORF">EHQ43_18355</name>
</gene>
<dbReference type="InterPro" id="IPR003329">
    <property type="entry name" value="Cytidylyl_trans"/>
</dbReference>
<dbReference type="Pfam" id="PF02348">
    <property type="entry name" value="CTP_transf_3"/>
    <property type="match status" value="1"/>
</dbReference>
<dbReference type="AlphaFoldDB" id="A0A7I0HMQ8"/>
<dbReference type="CDD" id="cd02513">
    <property type="entry name" value="CMP-NeuAc_Synthase"/>
    <property type="match status" value="1"/>
</dbReference>
<keyword evidence="3" id="KW-1185">Reference proteome</keyword>
<name>A0A7I0HMQ8_9LEPT</name>
<dbReference type="InterPro" id="IPR029044">
    <property type="entry name" value="Nucleotide-diphossugar_trans"/>
</dbReference>
<organism evidence="2 4">
    <name type="scientific">Leptospira bouyouniensis</name>
    <dbReference type="NCBI Taxonomy" id="2484911"/>
    <lineage>
        <taxon>Bacteria</taxon>
        <taxon>Pseudomonadati</taxon>
        <taxon>Spirochaetota</taxon>
        <taxon>Spirochaetia</taxon>
        <taxon>Leptospirales</taxon>
        <taxon>Leptospiraceae</taxon>
        <taxon>Leptospira</taxon>
    </lineage>
</organism>
<dbReference type="Gene3D" id="3.90.550.10">
    <property type="entry name" value="Spore Coat Polysaccharide Biosynthesis Protein SpsA, Chain A"/>
    <property type="match status" value="1"/>
</dbReference>
<proteinExistence type="predicted"/>
<comment type="caution">
    <text evidence="2">The sequence shown here is derived from an EMBL/GenBank/DDBJ whole genome shotgun (WGS) entry which is preliminary data.</text>
</comment>
<dbReference type="SUPFAM" id="SSF53448">
    <property type="entry name" value="Nucleotide-diphospho-sugar transferases"/>
    <property type="match status" value="1"/>
</dbReference>
<dbReference type="EMBL" id="RQFT01000015">
    <property type="protein sequence ID" value="TGL02321.1"/>
    <property type="molecule type" value="Genomic_DNA"/>
</dbReference>
<evidence type="ECO:0000313" key="2">
    <source>
        <dbReference type="EMBL" id="TGL02321.1"/>
    </source>
</evidence>
<dbReference type="Proteomes" id="UP000297617">
    <property type="component" value="Unassembled WGS sequence"/>
</dbReference>
<dbReference type="Proteomes" id="UP000297641">
    <property type="component" value="Unassembled WGS sequence"/>
</dbReference>
<evidence type="ECO:0000313" key="3">
    <source>
        <dbReference type="Proteomes" id="UP000297617"/>
    </source>
</evidence>
<dbReference type="GO" id="GO:0008781">
    <property type="term" value="F:N-acylneuraminate cytidylyltransferase activity"/>
    <property type="evidence" value="ECO:0007669"/>
    <property type="project" value="TreeGrafter"/>
</dbReference>
<keyword evidence="2" id="KW-0808">Transferase</keyword>
<evidence type="ECO:0000313" key="1">
    <source>
        <dbReference type="EMBL" id="TGK48593.1"/>
    </source>
</evidence>
<reference evidence="3 4" key="2">
    <citation type="journal article" date="2019" name="PLoS Negl. Trop. Dis.">
        <title>Revisiting the worldwide diversity of Leptospira species in the environment.</title>
        <authorList>
            <person name="Vincent A.T."/>
            <person name="Schiettekatte O."/>
            <person name="Bourhy P."/>
            <person name="Veyrier F.J."/>
            <person name="Picardeau M."/>
        </authorList>
    </citation>
    <scope>NUCLEOTIDE SEQUENCE [LARGE SCALE GENOMIC DNA]</scope>
    <source>
        <strain evidence="2 4">201800273</strain>
        <strain evidence="3">201800295</strain>
    </source>
</reference>
<dbReference type="RefSeq" id="WP_135754306.1">
    <property type="nucleotide sequence ID" value="NZ_RQFD01000015.1"/>
</dbReference>
<dbReference type="InterPro" id="IPR050793">
    <property type="entry name" value="CMP-NeuNAc_synthase"/>
</dbReference>
<reference evidence="1" key="1">
    <citation type="submission" date="2018-10" db="EMBL/GenBank/DDBJ databases">
        <authorList>
            <person name="Vincent A.T."/>
            <person name="Schiettekatte O."/>
            <person name="Bourhy P."/>
            <person name="Veyrier F.J."/>
            <person name="Picardeau M."/>
        </authorList>
    </citation>
    <scope>NUCLEOTIDE SEQUENCE</scope>
    <source>
        <strain evidence="1">201800295</strain>
    </source>
</reference>
<dbReference type="PANTHER" id="PTHR21485">
    <property type="entry name" value="HAD SUPERFAMILY MEMBERS CMAS AND KDSC"/>
    <property type="match status" value="1"/>
</dbReference>
<sequence>MNLAIIPARGGSKGLPGKNIRLLNGKPLIVWSIEAAKKAKLLDRVLVSTDSEEIAKVAETNGCEVLMRSPELASDEATTISVIEDISKKIPEAKNFIVLQPTSPFRKKNLIDDCIAAYLSGDYTNLATGFWCKYKEFGSHNNLRRQDYKGFFYDDGSVYVLSKAIVSQGKWFGEKIYRFENSKEQNFEIDDEIDFKILEMLMKEYSEA</sequence>
<keyword evidence="2" id="KW-0548">Nucleotidyltransferase</keyword>
<accession>A0A7I0HMQ8</accession>
<evidence type="ECO:0000313" key="4">
    <source>
        <dbReference type="Proteomes" id="UP000297641"/>
    </source>
</evidence>
<protein>
    <submittedName>
        <fullName evidence="2">Acylneuraminate cytidylyltransferase family protein</fullName>
    </submittedName>
</protein>